<evidence type="ECO:0000259" key="1">
    <source>
        <dbReference type="PROSITE" id="PS50280"/>
    </source>
</evidence>
<name>A0A9X0C634_9EURO</name>
<sequence length="324" mass="37377">MRLTRHAPVKRWYAEDLIEFKESAQKGLGVFAKTNIPRGTRVISENALLEIDIKTVTLNSIVPAFEHLPPSQQKSYLELYGYAGELFKHFVEYETGKSWQELPEVHRKVLAIYAANAFGYVFFLGSRINHSCIPNVNFAYNPILREEVFHVIRDIVAGEELTVMYIDGTNLTQGQRQNELSRYGFQCTCPACEDTVQGRQRERKRAELAILDQELAATADDGTNESYRKRLQVVQKMSAIQKSEGLLNRQLRFVYYEAAKCCLKLKEQTMAYLWIEKIMEVDLYCVGKDHPEYRKMLTIAEVIRRAVSVPEPISEGTVEWFMKD</sequence>
<protein>
    <recommendedName>
        <fullName evidence="1">SET domain-containing protein</fullName>
    </recommendedName>
</protein>
<proteinExistence type="predicted"/>
<dbReference type="SMART" id="SM00317">
    <property type="entry name" value="SET"/>
    <property type="match status" value="1"/>
</dbReference>
<feature type="domain" description="SET" evidence="1">
    <location>
        <begin position="16"/>
        <end position="166"/>
    </location>
</feature>
<dbReference type="InterPro" id="IPR011990">
    <property type="entry name" value="TPR-like_helical_dom_sf"/>
</dbReference>
<dbReference type="InterPro" id="IPR001214">
    <property type="entry name" value="SET_dom"/>
</dbReference>
<dbReference type="PANTHER" id="PTHR47332:SF4">
    <property type="entry name" value="SET DOMAIN-CONTAINING PROTEIN 5"/>
    <property type="match status" value="1"/>
</dbReference>
<dbReference type="InterPro" id="IPR053185">
    <property type="entry name" value="SET_domain_protein"/>
</dbReference>
<dbReference type="CDD" id="cd20071">
    <property type="entry name" value="SET_SMYD"/>
    <property type="match status" value="1"/>
</dbReference>
<accession>A0A9X0C634</accession>
<dbReference type="AlphaFoldDB" id="A0A9X0C634"/>
<gene>
    <name evidence="2" type="ORF">N7463_006473</name>
</gene>
<dbReference type="SUPFAM" id="SSF82199">
    <property type="entry name" value="SET domain"/>
    <property type="match status" value="1"/>
</dbReference>
<dbReference type="OrthoDB" id="265717at2759"/>
<dbReference type="Proteomes" id="UP001149954">
    <property type="component" value="Unassembled WGS sequence"/>
</dbReference>
<keyword evidence="3" id="KW-1185">Reference proteome</keyword>
<reference evidence="2" key="1">
    <citation type="submission" date="2022-12" db="EMBL/GenBank/DDBJ databases">
        <authorList>
            <person name="Petersen C."/>
        </authorList>
    </citation>
    <scope>NUCLEOTIDE SEQUENCE</scope>
    <source>
        <strain evidence="2">IBT 29495</strain>
    </source>
</reference>
<reference evidence="2" key="2">
    <citation type="journal article" date="2023" name="IMA Fungus">
        <title>Comparative genomic study of the Penicillium genus elucidates a diverse pangenome and 15 lateral gene transfer events.</title>
        <authorList>
            <person name="Petersen C."/>
            <person name="Sorensen T."/>
            <person name="Nielsen M.R."/>
            <person name="Sondergaard T.E."/>
            <person name="Sorensen J.L."/>
            <person name="Fitzpatrick D.A."/>
            <person name="Frisvad J.C."/>
            <person name="Nielsen K.L."/>
        </authorList>
    </citation>
    <scope>NUCLEOTIDE SEQUENCE</scope>
    <source>
        <strain evidence="2">IBT 29495</strain>
    </source>
</reference>
<dbReference type="PANTHER" id="PTHR47332">
    <property type="entry name" value="SET DOMAIN-CONTAINING PROTEIN 5"/>
    <property type="match status" value="1"/>
</dbReference>
<dbReference type="Gene3D" id="1.25.40.10">
    <property type="entry name" value="Tetratricopeptide repeat domain"/>
    <property type="match status" value="1"/>
</dbReference>
<comment type="caution">
    <text evidence="2">The sequence shown here is derived from an EMBL/GenBank/DDBJ whole genome shotgun (WGS) entry which is preliminary data.</text>
</comment>
<dbReference type="Gene3D" id="2.170.270.10">
    <property type="entry name" value="SET domain"/>
    <property type="match status" value="1"/>
</dbReference>
<evidence type="ECO:0000313" key="2">
    <source>
        <dbReference type="EMBL" id="KAJ5503599.1"/>
    </source>
</evidence>
<dbReference type="Pfam" id="PF00856">
    <property type="entry name" value="SET"/>
    <property type="match status" value="1"/>
</dbReference>
<evidence type="ECO:0000313" key="3">
    <source>
        <dbReference type="Proteomes" id="UP001149954"/>
    </source>
</evidence>
<organism evidence="2 3">
    <name type="scientific">Penicillium fimorum</name>
    <dbReference type="NCBI Taxonomy" id="1882269"/>
    <lineage>
        <taxon>Eukaryota</taxon>
        <taxon>Fungi</taxon>
        <taxon>Dikarya</taxon>
        <taxon>Ascomycota</taxon>
        <taxon>Pezizomycotina</taxon>
        <taxon>Eurotiomycetes</taxon>
        <taxon>Eurotiomycetidae</taxon>
        <taxon>Eurotiales</taxon>
        <taxon>Aspergillaceae</taxon>
        <taxon>Penicillium</taxon>
    </lineage>
</organism>
<dbReference type="PROSITE" id="PS50280">
    <property type="entry name" value="SET"/>
    <property type="match status" value="1"/>
</dbReference>
<dbReference type="EMBL" id="JAPWDS010000003">
    <property type="protein sequence ID" value="KAJ5503599.1"/>
    <property type="molecule type" value="Genomic_DNA"/>
</dbReference>
<dbReference type="InterPro" id="IPR046341">
    <property type="entry name" value="SET_dom_sf"/>
</dbReference>